<dbReference type="EMBL" id="BRZM01000007">
    <property type="protein sequence ID" value="GLD48853.1"/>
    <property type="molecule type" value="Genomic_DNA"/>
</dbReference>
<evidence type="ECO:0000313" key="1">
    <source>
        <dbReference type="EMBL" id="GLD48853.1"/>
    </source>
</evidence>
<proteinExistence type="predicted"/>
<dbReference type="AlphaFoldDB" id="A0AAD3M740"/>
<name>A0AAD3M740_LATJO</name>
<dbReference type="Proteomes" id="UP001279410">
    <property type="component" value="Unassembled WGS sequence"/>
</dbReference>
<organism evidence="1 2">
    <name type="scientific">Lates japonicus</name>
    <name type="common">Japanese lates</name>
    <dbReference type="NCBI Taxonomy" id="270547"/>
    <lineage>
        <taxon>Eukaryota</taxon>
        <taxon>Metazoa</taxon>
        <taxon>Chordata</taxon>
        <taxon>Craniata</taxon>
        <taxon>Vertebrata</taxon>
        <taxon>Euteleostomi</taxon>
        <taxon>Actinopterygii</taxon>
        <taxon>Neopterygii</taxon>
        <taxon>Teleostei</taxon>
        <taxon>Neoteleostei</taxon>
        <taxon>Acanthomorphata</taxon>
        <taxon>Carangaria</taxon>
        <taxon>Carangaria incertae sedis</taxon>
        <taxon>Centropomidae</taxon>
        <taxon>Lates</taxon>
    </lineage>
</organism>
<comment type="caution">
    <text evidence="1">The sequence shown here is derived from an EMBL/GenBank/DDBJ whole genome shotgun (WGS) entry which is preliminary data.</text>
</comment>
<protein>
    <submittedName>
        <fullName evidence="1">Uncharacterized protein</fullName>
    </submittedName>
</protein>
<sequence>MERRVVNRPTEPRRMKMKMNEHRRLVHGSPLQFLLRPQGAPSAKFPQKQPELISVRTRQHSTLNLGDTAPCYTTTHSQSYCGLSADGRPLIFHLRDPSFPSQHHNCLDLSNITALQCPQLSHTKDVHRPQHITPRTDPTAENWARYRSGQAVREITNPQDPSEYWTTYRLEHTPPVTDGSTQLAGGRPTQWHQHNILTGEQKQTAGPEKSSRRIRDESLWAARRWETDCSALRLY</sequence>
<gene>
    <name evidence="1" type="ORF">AKAME5_000275100</name>
</gene>
<accession>A0AAD3M740</accession>
<evidence type="ECO:0000313" key="2">
    <source>
        <dbReference type="Proteomes" id="UP001279410"/>
    </source>
</evidence>
<keyword evidence="2" id="KW-1185">Reference proteome</keyword>
<reference evidence="1" key="1">
    <citation type="submission" date="2022-08" db="EMBL/GenBank/DDBJ databases">
        <title>Genome sequencing of akame (Lates japonicus).</title>
        <authorList>
            <person name="Hashiguchi Y."/>
            <person name="Takahashi H."/>
        </authorList>
    </citation>
    <scope>NUCLEOTIDE SEQUENCE</scope>
    <source>
        <strain evidence="1">Kochi</strain>
    </source>
</reference>